<dbReference type="PANTHER" id="PTHR14205">
    <property type="entry name" value="WD-REPEAT PROTEIN"/>
    <property type="match status" value="1"/>
</dbReference>
<gene>
    <name evidence="3" type="primary">TSSC1</name>
    <name evidence="3" type="ORF">Ciccas_005188</name>
</gene>
<keyword evidence="4" id="KW-1185">Reference proteome</keyword>
<dbReference type="InterPro" id="IPR040323">
    <property type="entry name" value="EIPR1"/>
</dbReference>
<dbReference type="Gene3D" id="2.130.10.10">
    <property type="entry name" value="YVTN repeat-like/Quinoprotein amine dehydrogenase"/>
    <property type="match status" value="1"/>
</dbReference>
<keyword evidence="2" id="KW-0853">WD repeat</keyword>
<protein>
    <submittedName>
        <fullName evidence="3">Protein tssc1</fullName>
    </submittedName>
</protein>
<organism evidence="3 4">
    <name type="scientific">Cichlidogyrus casuarinus</name>
    <dbReference type="NCBI Taxonomy" id="1844966"/>
    <lineage>
        <taxon>Eukaryota</taxon>
        <taxon>Metazoa</taxon>
        <taxon>Spiralia</taxon>
        <taxon>Lophotrochozoa</taxon>
        <taxon>Platyhelminthes</taxon>
        <taxon>Monogenea</taxon>
        <taxon>Monopisthocotylea</taxon>
        <taxon>Dactylogyridea</taxon>
        <taxon>Ancyrocephalidae</taxon>
        <taxon>Cichlidogyrus</taxon>
    </lineage>
</organism>
<evidence type="ECO:0000313" key="3">
    <source>
        <dbReference type="EMBL" id="KAL3316178.1"/>
    </source>
</evidence>
<sequence length="192" mass="21676">MDFSANRDNLLVTGSDAGLVSLWDLRHAIKPVAEQPSVKEFNPTTATFSQWFVKLQDPALMFRSSSHQHWVWSVKFHPTRDELVLSSGGDNRICLHNFNLPDPNQDDVASEAKHPLKDGVVAISENNHSDSVYACDWSQVDPWTFASVSYDGHVFITTVPEQIKLVSLLQDDISLLDEPEEERIVEQEKDSD</sequence>
<evidence type="ECO:0000256" key="1">
    <source>
        <dbReference type="ARBA" id="ARBA00005672"/>
    </source>
</evidence>
<dbReference type="Pfam" id="PF00400">
    <property type="entry name" value="WD40"/>
    <property type="match status" value="2"/>
</dbReference>
<dbReference type="SUPFAM" id="SSF50978">
    <property type="entry name" value="WD40 repeat-like"/>
    <property type="match status" value="1"/>
</dbReference>
<evidence type="ECO:0000313" key="4">
    <source>
        <dbReference type="Proteomes" id="UP001626550"/>
    </source>
</evidence>
<comment type="similarity">
    <text evidence="1">Belongs to the WD repeat EIPR1 family.</text>
</comment>
<dbReference type="InterPro" id="IPR015943">
    <property type="entry name" value="WD40/YVTN_repeat-like_dom_sf"/>
</dbReference>
<dbReference type="InterPro" id="IPR001680">
    <property type="entry name" value="WD40_rpt"/>
</dbReference>
<accession>A0ABD2Q9D6</accession>
<comment type="caution">
    <text evidence="3">The sequence shown here is derived from an EMBL/GenBank/DDBJ whole genome shotgun (WGS) entry which is preliminary data.</text>
</comment>
<reference evidence="3 4" key="1">
    <citation type="submission" date="2024-11" db="EMBL/GenBank/DDBJ databases">
        <title>Adaptive evolution of stress response genes in parasites aligns with host niche diversity.</title>
        <authorList>
            <person name="Hahn C."/>
            <person name="Resl P."/>
        </authorList>
    </citation>
    <scope>NUCLEOTIDE SEQUENCE [LARGE SCALE GENOMIC DNA]</scope>
    <source>
        <strain evidence="3">EGGRZ-B1_66</strain>
        <tissue evidence="3">Body</tissue>
    </source>
</reference>
<dbReference type="PROSITE" id="PS50082">
    <property type="entry name" value="WD_REPEATS_2"/>
    <property type="match status" value="1"/>
</dbReference>
<name>A0ABD2Q9D6_9PLAT</name>
<dbReference type="Proteomes" id="UP001626550">
    <property type="component" value="Unassembled WGS sequence"/>
</dbReference>
<dbReference type="SMART" id="SM00320">
    <property type="entry name" value="WD40"/>
    <property type="match status" value="2"/>
</dbReference>
<feature type="repeat" description="WD" evidence="2">
    <location>
        <begin position="1"/>
        <end position="26"/>
    </location>
</feature>
<dbReference type="AlphaFoldDB" id="A0ABD2Q9D6"/>
<dbReference type="EMBL" id="JBJKFK010000587">
    <property type="protein sequence ID" value="KAL3316178.1"/>
    <property type="molecule type" value="Genomic_DNA"/>
</dbReference>
<dbReference type="InterPro" id="IPR036322">
    <property type="entry name" value="WD40_repeat_dom_sf"/>
</dbReference>
<proteinExistence type="inferred from homology"/>
<evidence type="ECO:0000256" key="2">
    <source>
        <dbReference type="PROSITE-ProRule" id="PRU00221"/>
    </source>
</evidence>
<dbReference type="PANTHER" id="PTHR14205:SF15">
    <property type="entry name" value="EARP AND GARP COMPLEX-INTERACTING PROTEIN 1"/>
    <property type="match status" value="1"/>
</dbReference>